<name>A0A557P6B4_9VIBR</name>
<gene>
    <name evidence="1" type="ORF">FOF44_09855</name>
</gene>
<dbReference type="Proteomes" id="UP000319828">
    <property type="component" value="Unassembled WGS sequence"/>
</dbReference>
<dbReference type="EMBL" id="VMKJ01000018">
    <property type="protein sequence ID" value="TVO36206.1"/>
    <property type="molecule type" value="Genomic_DNA"/>
</dbReference>
<accession>A0A557P6B4</accession>
<sequence>MSTNVVSRPREVLRMNDEIAGANRLKYSPYASRLAGTGNQTDYWDGKFKQERHIIVNFDVSADNFVGATLAEALTPTTTEFAQAHARPKEFAYNRTPLVVEIRLSNLQDTPLLNIKAGMIRRLDQEFDNLILTGGYGNAGLWELPESVELDSTAPTVIRNYSDISTLVALMFAQAQNCFGMEPPAIEVTLSVTPFVMGVLRTPILSLNMTGLTALKQAYEGITIETVPIGAGLPEHISMAVRPMINLHYGLLPELYSEEDTGHGLGTSLLFAFETAALELEDLGAYIYQKVQISE</sequence>
<evidence type="ECO:0000313" key="2">
    <source>
        <dbReference type="Proteomes" id="UP000319828"/>
    </source>
</evidence>
<reference evidence="1 2" key="1">
    <citation type="submission" date="2019-07" db="EMBL/GenBank/DDBJ databases">
        <title>The draft genome sequence of Vibrio algivorus M1486.</title>
        <authorList>
            <person name="Meng X."/>
        </authorList>
    </citation>
    <scope>NUCLEOTIDE SEQUENCE [LARGE SCALE GENOMIC DNA]</scope>
    <source>
        <strain evidence="1 2">M1486</strain>
    </source>
</reference>
<organism evidence="1 2">
    <name type="scientific">Vibrio algivorus</name>
    <dbReference type="NCBI Taxonomy" id="1667024"/>
    <lineage>
        <taxon>Bacteria</taxon>
        <taxon>Pseudomonadati</taxon>
        <taxon>Pseudomonadota</taxon>
        <taxon>Gammaproteobacteria</taxon>
        <taxon>Vibrionales</taxon>
        <taxon>Vibrionaceae</taxon>
        <taxon>Vibrio</taxon>
    </lineage>
</organism>
<dbReference type="RefSeq" id="WP_144388228.1">
    <property type="nucleotide sequence ID" value="NZ_CANNCB010000006.1"/>
</dbReference>
<evidence type="ECO:0000313" key="1">
    <source>
        <dbReference type="EMBL" id="TVO36206.1"/>
    </source>
</evidence>
<comment type="caution">
    <text evidence="1">The sequence shown here is derived from an EMBL/GenBank/DDBJ whole genome shotgun (WGS) entry which is preliminary data.</text>
</comment>
<proteinExistence type="predicted"/>
<dbReference type="AlphaFoldDB" id="A0A557P6B4"/>
<protein>
    <submittedName>
        <fullName evidence="1">Uncharacterized protein</fullName>
    </submittedName>
</protein>